<dbReference type="CDD" id="cd11029">
    <property type="entry name" value="CYP107-like"/>
    <property type="match status" value="1"/>
</dbReference>
<dbReference type="InterPro" id="IPR017972">
    <property type="entry name" value="Cyt_P450_CS"/>
</dbReference>
<comment type="similarity">
    <text evidence="1 2">Belongs to the cytochrome P450 family.</text>
</comment>
<dbReference type="PROSITE" id="PS00086">
    <property type="entry name" value="CYTOCHROME_P450"/>
    <property type="match status" value="1"/>
</dbReference>
<dbReference type="InterPro" id="IPR002397">
    <property type="entry name" value="Cyt_P450_B"/>
</dbReference>
<keyword evidence="2" id="KW-0503">Monooxygenase</keyword>
<dbReference type="Pfam" id="PF00067">
    <property type="entry name" value="p450"/>
    <property type="match status" value="1"/>
</dbReference>
<dbReference type="SUPFAM" id="SSF48264">
    <property type="entry name" value="Cytochrome P450"/>
    <property type="match status" value="1"/>
</dbReference>
<keyword evidence="4" id="KW-1185">Reference proteome</keyword>
<evidence type="ECO:0000313" key="4">
    <source>
        <dbReference type="Proteomes" id="UP001595839"/>
    </source>
</evidence>
<dbReference type="EMBL" id="JBHSFK010000001">
    <property type="protein sequence ID" value="MFC4498120.1"/>
    <property type="molecule type" value="Genomic_DNA"/>
</dbReference>
<dbReference type="PRINTS" id="PR00385">
    <property type="entry name" value="P450"/>
</dbReference>
<sequence>MSTLTTEVEDFAAAMRSDAFRRDPYPVYARMRAECPVYRAPQGLWYVTRHADVEQALGDPRLSNDRERMTDALVARDGRMRDLSRLTARLGRVMSNTDPPDHARLRGLVNKAFTARRVEGLRERIQAVVDRLVDAAVAALEPGGPPTDLLTAVASPLPHTVVCELFGVPEPDRERVKEWFRGLGRIHEDIDRAERVVDAFEAYLLDLVERRRAAPGDDLISALVTAQARGDRLTDHELLSTCFMLITAGDETTTNLIGNGLLALLHHPDQLALLRAEPALIRAAVDETVRYDSPTQAILRVTAADVTLGGRTIPAGDLVHLLLASAGRDPEHHEHPDRFDLTRPAHRHLGFGHGPHFCLGAPLARLETELAIGTLVRRLPDLRPAVDPGRLDWRPNPLQRRLTALPVTCTSDDDTSDERK</sequence>
<comment type="caution">
    <text evidence="3">The sequence shown here is derived from an EMBL/GenBank/DDBJ whole genome shotgun (WGS) entry which is preliminary data.</text>
</comment>
<keyword evidence="2" id="KW-0408">Iron</keyword>
<dbReference type="Proteomes" id="UP001595839">
    <property type="component" value="Unassembled WGS sequence"/>
</dbReference>
<dbReference type="PRINTS" id="PR00359">
    <property type="entry name" value="BP450"/>
</dbReference>
<proteinExistence type="inferred from homology"/>
<dbReference type="RefSeq" id="WP_381166230.1">
    <property type="nucleotide sequence ID" value="NZ_JBHSFK010000001.1"/>
</dbReference>
<evidence type="ECO:0000313" key="3">
    <source>
        <dbReference type="EMBL" id="MFC4498120.1"/>
    </source>
</evidence>
<accession>A0ABV9AGF1</accession>
<keyword evidence="2" id="KW-0560">Oxidoreductase</keyword>
<dbReference type="PANTHER" id="PTHR46696:SF1">
    <property type="entry name" value="CYTOCHROME P450 YJIB-RELATED"/>
    <property type="match status" value="1"/>
</dbReference>
<keyword evidence="2" id="KW-0349">Heme</keyword>
<evidence type="ECO:0000256" key="2">
    <source>
        <dbReference type="RuleBase" id="RU000461"/>
    </source>
</evidence>
<gene>
    <name evidence="3" type="ORF">ACFPIH_01070</name>
</gene>
<protein>
    <submittedName>
        <fullName evidence="3">Cytochrome P450</fullName>
    </submittedName>
</protein>
<dbReference type="PANTHER" id="PTHR46696">
    <property type="entry name" value="P450, PUTATIVE (EUROFUNG)-RELATED"/>
    <property type="match status" value="1"/>
</dbReference>
<name>A0ABV9AGF1_9ACTN</name>
<dbReference type="InterPro" id="IPR036396">
    <property type="entry name" value="Cyt_P450_sf"/>
</dbReference>
<dbReference type="InterPro" id="IPR001128">
    <property type="entry name" value="Cyt_P450"/>
</dbReference>
<evidence type="ECO:0000256" key="1">
    <source>
        <dbReference type="ARBA" id="ARBA00010617"/>
    </source>
</evidence>
<dbReference type="Gene3D" id="1.10.630.10">
    <property type="entry name" value="Cytochrome P450"/>
    <property type="match status" value="1"/>
</dbReference>
<reference evidence="4" key="1">
    <citation type="journal article" date="2019" name="Int. J. Syst. Evol. Microbiol.">
        <title>The Global Catalogue of Microorganisms (GCM) 10K type strain sequencing project: providing services to taxonomists for standard genome sequencing and annotation.</title>
        <authorList>
            <consortium name="The Broad Institute Genomics Platform"/>
            <consortium name="The Broad Institute Genome Sequencing Center for Infectious Disease"/>
            <person name="Wu L."/>
            <person name="Ma J."/>
        </authorList>
    </citation>
    <scope>NUCLEOTIDE SEQUENCE [LARGE SCALE GENOMIC DNA]</scope>
    <source>
        <strain evidence="4">CGMCC 4.7177</strain>
    </source>
</reference>
<organism evidence="3 4">
    <name type="scientific">Streptomyces vulcanius</name>
    <dbReference type="NCBI Taxonomy" id="1441876"/>
    <lineage>
        <taxon>Bacteria</taxon>
        <taxon>Bacillati</taxon>
        <taxon>Actinomycetota</taxon>
        <taxon>Actinomycetes</taxon>
        <taxon>Kitasatosporales</taxon>
        <taxon>Streptomycetaceae</taxon>
        <taxon>Streptomyces</taxon>
    </lineage>
</organism>
<keyword evidence="2" id="KW-0479">Metal-binding</keyword>